<feature type="compositionally biased region" description="Polar residues" evidence="1">
    <location>
        <begin position="528"/>
        <end position="538"/>
    </location>
</feature>
<name>A0A0C9W930_9AGAM</name>
<dbReference type="SUPFAM" id="SSF52047">
    <property type="entry name" value="RNI-like"/>
    <property type="match status" value="1"/>
</dbReference>
<dbReference type="EMBL" id="KN839891">
    <property type="protein sequence ID" value="KIJ59317.1"/>
    <property type="molecule type" value="Genomic_DNA"/>
</dbReference>
<dbReference type="OrthoDB" id="3543113at2759"/>
<evidence type="ECO:0000256" key="1">
    <source>
        <dbReference type="SAM" id="MobiDB-lite"/>
    </source>
</evidence>
<dbReference type="HOGENOM" id="CLU_021164_0_2_1"/>
<evidence type="ECO:0008006" key="4">
    <source>
        <dbReference type="Google" id="ProtNLM"/>
    </source>
</evidence>
<dbReference type="Proteomes" id="UP000053820">
    <property type="component" value="Unassembled WGS sequence"/>
</dbReference>
<organism evidence="2 3">
    <name type="scientific">Hydnomerulius pinastri MD-312</name>
    <dbReference type="NCBI Taxonomy" id="994086"/>
    <lineage>
        <taxon>Eukaryota</taxon>
        <taxon>Fungi</taxon>
        <taxon>Dikarya</taxon>
        <taxon>Basidiomycota</taxon>
        <taxon>Agaricomycotina</taxon>
        <taxon>Agaricomycetes</taxon>
        <taxon>Agaricomycetidae</taxon>
        <taxon>Boletales</taxon>
        <taxon>Boletales incertae sedis</taxon>
        <taxon>Leucogyrophana</taxon>
    </lineage>
</organism>
<gene>
    <name evidence="2" type="ORF">HYDPIDRAFT_33315</name>
</gene>
<reference evidence="2 3" key="1">
    <citation type="submission" date="2014-04" db="EMBL/GenBank/DDBJ databases">
        <title>Evolutionary Origins and Diversification of the Mycorrhizal Mutualists.</title>
        <authorList>
            <consortium name="DOE Joint Genome Institute"/>
            <consortium name="Mycorrhizal Genomics Consortium"/>
            <person name="Kohler A."/>
            <person name="Kuo A."/>
            <person name="Nagy L.G."/>
            <person name="Floudas D."/>
            <person name="Copeland A."/>
            <person name="Barry K.W."/>
            <person name="Cichocki N."/>
            <person name="Veneault-Fourrey C."/>
            <person name="LaButti K."/>
            <person name="Lindquist E.A."/>
            <person name="Lipzen A."/>
            <person name="Lundell T."/>
            <person name="Morin E."/>
            <person name="Murat C."/>
            <person name="Riley R."/>
            <person name="Ohm R."/>
            <person name="Sun H."/>
            <person name="Tunlid A."/>
            <person name="Henrissat B."/>
            <person name="Grigoriev I.V."/>
            <person name="Hibbett D.S."/>
            <person name="Martin F."/>
        </authorList>
    </citation>
    <scope>NUCLEOTIDE SEQUENCE [LARGE SCALE GENOMIC DNA]</scope>
    <source>
        <strain evidence="2 3">MD-312</strain>
    </source>
</reference>
<sequence>MHDAWLVADIFFEILNHITYYRSTLASLALTCRAFREPALDILWKALFTTKPILHLLRETLTRECGNSDEPSKADIMRVQSAMLKYTSRVHSIHFVPLNDFQPPYLSNIATLFPMLRELEWTMDGLSAASQFPSQVISTLRRLSLRVSSDMTSETTFISSLPDLCPNITVLAMSCHWGPVWDASTDVYTTALKHAFTSAIERWQSLREVRLDLRNLEPRTLQHLAALPSLRVLDLHVPPRSSLNEAFPDLRPRPKPLGLETFHPPLFQGLQRFTMHAGIRTYEGDVDISVHAFLQHLRKLKFSPRCVTLVVTYEEADLPAILEATAGSTNPSELQEFCLHPWVMGDAGPQARFDKIRGMLGWYNLTKVKLGISIAMNDSELGEIAMAWPLLEELHFAVKHAESPLLPTWIGFIDLIRHCRRLESVGLHVDTTLGAEGILEEIDSQGRCKDKELMNSHLNSINFLGSKIQDPDMVARILRALFPALSWRGFFVFSRSPLHFKHIKHLLSLHPQSMELTMEDGNSGERLPSQNVTSTSTRDMTDAL</sequence>
<dbReference type="AlphaFoldDB" id="A0A0C9W930"/>
<dbReference type="InterPro" id="IPR032675">
    <property type="entry name" value="LRR_dom_sf"/>
</dbReference>
<evidence type="ECO:0000313" key="2">
    <source>
        <dbReference type="EMBL" id="KIJ59317.1"/>
    </source>
</evidence>
<protein>
    <recommendedName>
        <fullName evidence="4">F-box domain-containing protein</fullName>
    </recommendedName>
</protein>
<proteinExistence type="predicted"/>
<accession>A0A0C9W930</accession>
<dbReference type="Gene3D" id="3.80.10.10">
    <property type="entry name" value="Ribonuclease Inhibitor"/>
    <property type="match status" value="1"/>
</dbReference>
<feature type="region of interest" description="Disordered" evidence="1">
    <location>
        <begin position="517"/>
        <end position="544"/>
    </location>
</feature>
<evidence type="ECO:0000313" key="3">
    <source>
        <dbReference type="Proteomes" id="UP000053820"/>
    </source>
</evidence>
<keyword evidence="3" id="KW-1185">Reference proteome</keyword>